<sequence>MPLLPLPAVQAEDLPLLESCDSSVRFRRFIEILLVRKLLDVVIEAGYVVSVDDGEDVPVRGSTDRREILDATFAVDECRLALGHEGKPSGSIFLVFGNSGWDSISDNSLRLEELLAPVTEYAEQLSEWM</sequence>
<evidence type="ECO:0000313" key="1">
    <source>
        <dbReference type="EMBL" id="CAB4158637.1"/>
    </source>
</evidence>
<dbReference type="EMBL" id="LR796684">
    <property type="protein sequence ID" value="CAB4158637.1"/>
    <property type="molecule type" value="Genomic_DNA"/>
</dbReference>
<gene>
    <name evidence="1" type="ORF">UFOVP707_16</name>
</gene>
<reference evidence="1" key="1">
    <citation type="submission" date="2020-04" db="EMBL/GenBank/DDBJ databases">
        <authorList>
            <person name="Chiriac C."/>
            <person name="Salcher M."/>
            <person name="Ghai R."/>
            <person name="Kavagutti S V."/>
        </authorList>
    </citation>
    <scope>NUCLEOTIDE SEQUENCE</scope>
</reference>
<proteinExistence type="predicted"/>
<accession>A0A6J5NIL2</accession>
<name>A0A6J5NIL2_9CAUD</name>
<protein>
    <submittedName>
        <fullName evidence="1">Uncharacterized protein</fullName>
    </submittedName>
</protein>
<organism evidence="1">
    <name type="scientific">uncultured Caudovirales phage</name>
    <dbReference type="NCBI Taxonomy" id="2100421"/>
    <lineage>
        <taxon>Viruses</taxon>
        <taxon>Duplodnaviria</taxon>
        <taxon>Heunggongvirae</taxon>
        <taxon>Uroviricota</taxon>
        <taxon>Caudoviricetes</taxon>
        <taxon>Peduoviridae</taxon>
        <taxon>Maltschvirus</taxon>
        <taxon>Maltschvirus maltsch</taxon>
    </lineage>
</organism>